<evidence type="ECO:0000259" key="2">
    <source>
        <dbReference type="Pfam" id="PF05018"/>
    </source>
</evidence>
<reference evidence="3" key="1">
    <citation type="submission" date="2025-08" db="UniProtKB">
        <authorList>
            <consortium name="Ensembl"/>
        </authorList>
    </citation>
    <scope>IDENTIFICATION</scope>
</reference>
<feature type="domain" description="CFA20" evidence="2">
    <location>
        <begin position="131"/>
        <end position="195"/>
    </location>
</feature>
<keyword evidence="4" id="KW-1185">Reference proteome</keyword>
<feature type="domain" description="CFA20" evidence="2">
    <location>
        <begin position="1"/>
        <end position="121"/>
    </location>
</feature>
<evidence type="ECO:0000313" key="4">
    <source>
        <dbReference type="Proteomes" id="UP000694565"/>
    </source>
</evidence>
<feature type="compositionally biased region" description="Low complexity" evidence="1">
    <location>
        <begin position="265"/>
        <end position="277"/>
    </location>
</feature>
<evidence type="ECO:0000313" key="3">
    <source>
        <dbReference type="Ensembl" id="ENSCLMP00005021225.1"/>
    </source>
</evidence>
<dbReference type="PANTHER" id="PTHR12458">
    <property type="entry name" value="ORF PROTEIN"/>
    <property type="match status" value="1"/>
</dbReference>
<proteinExistence type="predicted"/>
<evidence type="ECO:0000256" key="1">
    <source>
        <dbReference type="SAM" id="MobiDB-lite"/>
    </source>
</evidence>
<accession>A0A8C2XN72</accession>
<dbReference type="Pfam" id="PF05018">
    <property type="entry name" value="CFA20_dom"/>
    <property type="match status" value="2"/>
</dbReference>
<dbReference type="Proteomes" id="UP000694565">
    <property type="component" value="Unplaced"/>
</dbReference>
<name>A0A8C2XN72_CYCLU</name>
<dbReference type="InterPro" id="IPR007714">
    <property type="entry name" value="CFA20_dom"/>
</dbReference>
<feature type="region of interest" description="Disordered" evidence="1">
    <location>
        <begin position="265"/>
        <end position="288"/>
    </location>
</feature>
<dbReference type="AlphaFoldDB" id="A0A8C2XN72"/>
<organism evidence="3 4">
    <name type="scientific">Cyclopterus lumpus</name>
    <name type="common">Lumpsucker</name>
    <dbReference type="NCBI Taxonomy" id="8103"/>
    <lineage>
        <taxon>Eukaryota</taxon>
        <taxon>Metazoa</taxon>
        <taxon>Chordata</taxon>
        <taxon>Craniata</taxon>
        <taxon>Vertebrata</taxon>
        <taxon>Euteleostomi</taxon>
        <taxon>Actinopterygii</taxon>
        <taxon>Neopterygii</taxon>
        <taxon>Teleostei</taxon>
        <taxon>Neoteleostei</taxon>
        <taxon>Acanthomorphata</taxon>
        <taxon>Eupercaria</taxon>
        <taxon>Perciformes</taxon>
        <taxon>Cottioidei</taxon>
        <taxon>Cottales</taxon>
        <taxon>Cyclopteridae</taxon>
        <taxon>Cyclopterus</taxon>
    </lineage>
</organism>
<dbReference type="InterPro" id="IPR040441">
    <property type="entry name" value="CFA20/CFAP20DC"/>
</dbReference>
<protein>
    <recommendedName>
        <fullName evidence="2">CFA20 domain-containing protein</fullName>
    </recommendedName>
</protein>
<dbReference type="GeneTree" id="ENSGT00940000171912"/>
<reference evidence="3" key="2">
    <citation type="submission" date="2025-09" db="UniProtKB">
        <authorList>
            <consortium name="Ensembl"/>
        </authorList>
    </citation>
    <scope>IDENTIFICATION</scope>
</reference>
<sequence length="333" mass="37241">MASKGWQHPYVNIFKHVKVEDWKKSAKEGDVSTYTDKRLKCSVFRIRGPVPANSYILVPKNGNQSLGLIGRYFYLLFRPAPGKSFVVHLDVSVEEGQVVRISFSNMFKEFKSTATWLQFPFLCGAAKDSVYESTAKSARHGLVGPAPTSVRWTCLMLDLQYTLSVYLNRCYSQVKSIKLCANMAVKNMFTSDLLLDPGEKFQDDGSGFFSGTGPMPRDMSYPVPKGGSWHDLYDYIRSPIREESSCVNFSKPFKDPVSLSQQITTPKSSFSPSKFTSRPPAATGDRGVHVHVDPEDGFSQHEDESEEEALWSKSGDAVVYPCHAIIVSLKIFV</sequence>
<dbReference type="Ensembl" id="ENSCLMT00005022287.1">
    <property type="protein sequence ID" value="ENSCLMP00005021225.1"/>
    <property type="gene ID" value="ENSCLMG00005010596.1"/>
</dbReference>